<dbReference type="InterPro" id="IPR036691">
    <property type="entry name" value="Endo/exonu/phosph_ase_sf"/>
</dbReference>
<evidence type="ECO:0000313" key="2">
    <source>
        <dbReference type="Proteomes" id="UP001454036"/>
    </source>
</evidence>
<protein>
    <submittedName>
        <fullName evidence="1">Uncharacterized protein</fullName>
    </submittedName>
</protein>
<comment type="caution">
    <text evidence="1">The sequence shown here is derived from an EMBL/GenBank/DDBJ whole genome shotgun (WGS) entry which is preliminary data.</text>
</comment>
<evidence type="ECO:0000313" key="1">
    <source>
        <dbReference type="EMBL" id="GAA0148985.1"/>
    </source>
</evidence>
<keyword evidence="2" id="KW-1185">Reference proteome</keyword>
<dbReference type="PANTHER" id="PTHR33710">
    <property type="entry name" value="BNAC02G09200D PROTEIN"/>
    <property type="match status" value="1"/>
</dbReference>
<dbReference type="AlphaFoldDB" id="A0AAV3PFA6"/>
<gene>
    <name evidence="1" type="ORF">LIER_36841</name>
</gene>
<accession>A0AAV3PFA6</accession>
<name>A0AAV3PFA6_LITER</name>
<sequence>MFVSWVVMGDFNALINGDERIGGNATDPGSIVDFNQCLLDCNLLDAGFVGSKYKWTNGKVSQRLDRVVCNQSCMDQYSVLNIRHLVKTGSDHCPHLIDLMINHSTPEGSFHFQHMWLKYANLFQVVEELWNVPVYGNPFYVLMSKLRALKTCLKKWNREKFGNIFTLVESTEEKVIVCEGVYETTGSDVDKEMMCKATADHLHYLAIEDEYWKQ</sequence>
<dbReference type="Proteomes" id="UP001454036">
    <property type="component" value="Unassembled WGS sequence"/>
</dbReference>
<dbReference type="SUPFAM" id="SSF56219">
    <property type="entry name" value="DNase I-like"/>
    <property type="match status" value="1"/>
</dbReference>
<dbReference type="EMBL" id="BAABME010017151">
    <property type="protein sequence ID" value="GAA0148985.1"/>
    <property type="molecule type" value="Genomic_DNA"/>
</dbReference>
<reference evidence="1 2" key="1">
    <citation type="submission" date="2024-01" db="EMBL/GenBank/DDBJ databases">
        <title>The complete chloroplast genome sequence of Lithospermum erythrorhizon: insights into the phylogenetic relationship among Boraginaceae species and the maternal lineages of purple gromwells.</title>
        <authorList>
            <person name="Okada T."/>
            <person name="Watanabe K."/>
        </authorList>
    </citation>
    <scope>NUCLEOTIDE SEQUENCE [LARGE SCALE GENOMIC DNA]</scope>
</reference>
<organism evidence="1 2">
    <name type="scientific">Lithospermum erythrorhizon</name>
    <name type="common">Purple gromwell</name>
    <name type="synonym">Lithospermum officinale var. erythrorhizon</name>
    <dbReference type="NCBI Taxonomy" id="34254"/>
    <lineage>
        <taxon>Eukaryota</taxon>
        <taxon>Viridiplantae</taxon>
        <taxon>Streptophyta</taxon>
        <taxon>Embryophyta</taxon>
        <taxon>Tracheophyta</taxon>
        <taxon>Spermatophyta</taxon>
        <taxon>Magnoliopsida</taxon>
        <taxon>eudicotyledons</taxon>
        <taxon>Gunneridae</taxon>
        <taxon>Pentapetalae</taxon>
        <taxon>asterids</taxon>
        <taxon>lamiids</taxon>
        <taxon>Boraginales</taxon>
        <taxon>Boraginaceae</taxon>
        <taxon>Boraginoideae</taxon>
        <taxon>Lithospermeae</taxon>
        <taxon>Lithospermum</taxon>
    </lineage>
</organism>
<dbReference type="Gene3D" id="3.60.10.10">
    <property type="entry name" value="Endonuclease/exonuclease/phosphatase"/>
    <property type="match status" value="1"/>
</dbReference>
<dbReference type="PANTHER" id="PTHR33710:SF77">
    <property type="entry name" value="DNASE I-LIKE SUPERFAMILY PROTEIN"/>
    <property type="match status" value="1"/>
</dbReference>
<proteinExistence type="predicted"/>